<proteinExistence type="inferred from homology"/>
<evidence type="ECO:0000256" key="4">
    <source>
        <dbReference type="HAMAP-Rule" id="MF_00171"/>
    </source>
</evidence>
<evidence type="ECO:0000313" key="10">
    <source>
        <dbReference type="Proteomes" id="UP001154240"/>
    </source>
</evidence>
<dbReference type="EC" id="5.4.99.12" evidence="4"/>
<keyword evidence="3 4" id="KW-0413">Isomerase</keyword>
<dbReference type="FunFam" id="3.30.70.580:FF:000001">
    <property type="entry name" value="tRNA pseudouridine synthase A"/>
    <property type="match status" value="1"/>
</dbReference>
<dbReference type="PANTHER" id="PTHR11142:SF0">
    <property type="entry name" value="TRNA PSEUDOURIDINE SYNTHASE-LIKE 1"/>
    <property type="match status" value="1"/>
</dbReference>
<dbReference type="InterPro" id="IPR020095">
    <property type="entry name" value="PsdUridine_synth_TruA_C"/>
</dbReference>
<comment type="caution">
    <text evidence="9">The sequence shown here is derived from an EMBL/GenBank/DDBJ whole genome shotgun (WGS) entry which is preliminary data.</text>
</comment>
<dbReference type="SUPFAM" id="SSF55120">
    <property type="entry name" value="Pseudouridine synthase"/>
    <property type="match status" value="1"/>
</dbReference>
<feature type="domain" description="Pseudouridine synthase I TruA alpha/beta" evidence="8">
    <location>
        <begin position="146"/>
        <end position="253"/>
    </location>
</feature>
<comment type="similarity">
    <text evidence="1 4 7">Belongs to the tRNA pseudouridine synthase TruA family.</text>
</comment>
<dbReference type="NCBIfam" id="TIGR00071">
    <property type="entry name" value="hisT_truA"/>
    <property type="match status" value="1"/>
</dbReference>
<evidence type="ECO:0000256" key="3">
    <source>
        <dbReference type="ARBA" id="ARBA00023235"/>
    </source>
</evidence>
<dbReference type="GO" id="GO:0003723">
    <property type="term" value="F:RNA binding"/>
    <property type="evidence" value="ECO:0007669"/>
    <property type="project" value="InterPro"/>
</dbReference>
<keyword evidence="2 4" id="KW-0819">tRNA processing</keyword>
<dbReference type="InterPro" id="IPR020094">
    <property type="entry name" value="TruA/RsuA/RluB/E/F_N"/>
</dbReference>
<dbReference type="CDD" id="cd02570">
    <property type="entry name" value="PseudoU_synth_EcTruA"/>
    <property type="match status" value="1"/>
</dbReference>
<gene>
    <name evidence="4 9" type="primary">truA</name>
    <name evidence="9" type="ORF">OLX77_09765</name>
</gene>
<dbReference type="InterPro" id="IPR001406">
    <property type="entry name" value="PsdUridine_synth_TruA"/>
</dbReference>
<dbReference type="GO" id="GO:0031119">
    <property type="term" value="P:tRNA pseudouridine synthesis"/>
    <property type="evidence" value="ECO:0007669"/>
    <property type="project" value="UniProtKB-UniRule"/>
</dbReference>
<dbReference type="AlphaFoldDB" id="A0A9X4MID5"/>
<accession>A0A9X4MID5</accession>
<reference evidence="9" key="1">
    <citation type="journal article" date="2022" name="bioRxiv">
        <title>Thiovibrio frasassiensisgen. nov., sp. nov., an autotrophic, elemental sulfur disproportionating bacterium isolated from sulfidic karst sediment, and proposal of Thiovibrionaceae fam. nov.</title>
        <authorList>
            <person name="Aronson H."/>
            <person name="Thomas C."/>
            <person name="Bhattacharyya M."/>
            <person name="Eckstein S."/>
            <person name="Jensen S."/>
            <person name="Barco R."/>
            <person name="Macalady J."/>
            <person name="Amend J."/>
        </authorList>
    </citation>
    <scope>NUCLEOTIDE SEQUENCE</scope>
    <source>
        <strain evidence="9">RS19-109</strain>
    </source>
</reference>
<dbReference type="Gene3D" id="3.30.70.580">
    <property type="entry name" value="Pseudouridine synthase I, catalytic domain, N-terminal subdomain"/>
    <property type="match status" value="1"/>
</dbReference>
<evidence type="ECO:0000256" key="2">
    <source>
        <dbReference type="ARBA" id="ARBA00022694"/>
    </source>
</evidence>
<dbReference type="Pfam" id="PF01416">
    <property type="entry name" value="PseudoU_synth_1"/>
    <property type="match status" value="2"/>
</dbReference>
<name>A0A9X4MID5_9BACT</name>
<feature type="binding site" evidence="4 6">
    <location>
        <position position="110"/>
    </location>
    <ligand>
        <name>substrate</name>
    </ligand>
</feature>
<evidence type="ECO:0000256" key="6">
    <source>
        <dbReference type="PIRSR" id="PIRSR001430-2"/>
    </source>
</evidence>
<dbReference type="InterPro" id="IPR020103">
    <property type="entry name" value="PsdUridine_synth_cat_dom_sf"/>
</dbReference>
<organism evidence="9 10">
    <name type="scientific">Thiovibrio frasassiensis</name>
    <dbReference type="NCBI Taxonomy" id="2984131"/>
    <lineage>
        <taxon>Bacteria</taxon>
        <taxon>Pseudomonadati</taxon>
        <taxon>Thermodesulfobacteriota</taxon>
        <taxon>Desulfobulbia</taxon>
        <taxon>Desulfobulbales</taxon>
        <taxon>Thiovibrionaceae</taxon>
        <taxon>Thiovibrio</taxon>
    </lineage>
</organism>
<sequence>MRNIKLVLAYDGTGYAGWQRQSGQPSIQQTLEEAIVRLTQGPVLLHGAGRTDAGVHAEGMVANFQTEASIPLLGLVKGLNSMLPEAIRVLSAEKVANDFHARYNATGKVYTYTFMATEIMPPCLRLYAAQVRDPFACDAVRLCLPMLVGTHDFSSFEAVGSRDLSRAGCRGAVRTIFAASLAEQEEAMPVCRLIISGDGFLRHMVRNIVGTLFAVGRGRLTPLDFQEIVAARDRSLAGPTAPAKGLTLKRVLY</sequence>
<protein>
    <recommendedName>
        <fullName evidence="4">tRNA pseudouridine synthase A</fullName>
        <ecNumber evidence="4">5.4.99.12</ecNumber>
    </recommendedName>
    <alternativeName>
        <fullName evidence="4">tRNA pseudouridine(38-40) synthase</fullName>
    </alternativeName>
    <alternativeName>
        <fullName evidence="4">tRNA pseudouridylate synthase I</fullName>
    </alternativeName>
    <alternativeName>
        <fullName evidence="4">tRNA-uridine isomerase I</fullName>
    </alternativeName>
</protein>
<evidence type="ECO:0000256" key="1">
    <source>
        <dbReference type="ARBA" id="ARBA00009375"/>
    </source>
</evidence>
<dbReference type="Proteomes" id="UP001154240">
    <property type="component" value="Unassembled WGS sequence"/>
</dbReference>
<feature type="active site" description="Nucleophile" evidence="4 5">
    <location>
        <position position="52"/>
    </location>
</feature>
<feature type="domain" description="Pseudouridine synthase I TruA alpha/beta" evidence="8">
    <location>
        <begin position="9"/>
        <end position="104"/>
    </location>
</feature>
<dbReference type="PIRSF" id="PIRSF001430">
    <property type="entry name" value="tRNA_psdUrid_synth"/>
    <property type="match status" value="1"/>
</dbReference>
<dbReference type="InterPro" id="IPR020097">
    <property type="entry name" value="PsdUridine_synth_TruA_a/b_dom"/>
</dbReference>
<evidence type="ECO:0000259" key="8">
    <source>
        <dbReference type="Pfam" id="PF01416"/>
    </source>
</evidence>
<comment type="function">
    <text evidence="4">Formation of pseudouridine at positions 38, 39 and 40 in the anticodon stem and loop of transfer RNAs.</text>
</comment>
<comment type="subunit">
    <text evidence="4">Homodimer.</text>
</comment>
<evidence type="ECO:0000256" key="7">
    <source>
        <dbReference type="RuleBase" id="RU003792"/>
    </source>
</evidence>
<dbReference type="EMBL" id="JAPHEH010000001">
    <property type="protein sequence ID" value="MDG4476440.1"/>
    <property type="molecule type" value="Genomic_DNA"/>
</dbReference>
<evidence type="ECO:0000256" key="5">
    <source>
        <dbReference type="PIRSR" id="PIRSR001430-1"/>
    </source>
</evidence>
<comment type="catalytic activity">
    <reaction evidence="4 7">
        <text>uridine(38/39/40) in tRNA = pseudouridine(38/39/40) in tRNA</text>
        <dbReference type="Rhea" id="RHEA:22376"/>
        <dbReference type="Rhea" id="RHEA-COMP:10085"/>
        <dbReference type="Rhea" id="RHEA-COMP:10087"/>
        <dbReference type="ChEBI" id="CHEBI:65314"/>
        <dbReference type="ChEBI" id="CHEBI:65315"/>
        <dbReference type="EC" id="5.4.99.12"/>
    </reaction>
</comment>
<dbReference type="GO" id="GO:0160147">
    <property type="term" value="F:tRNA pseudouridine(38-40) synthase activity"/>
    <property type="evidence" value="ECO:0007669"/>
    <property type="project" value="UniProtKB-EC"/>
</dbReference>
<reference evidence="9" key="2">
    <citation type="submission" date="2022-10" db="EMBL/GenBank/DDBJ databases">
        <authorList>
            <person name="Aronson H.S."/>
        </authorList>
    </citation>
    <scope>NUCLEOTIDE SEQUENCE</scope>
    <source>
        <strain evidence="9">RS19-109</strain>
    </source>
</reference>
<dbReference type="Gene3D" id="3.30.70.660">
    <property type="entry name" value="Pseudouridine synthase I, catalytic domain, C-terminal subdomain"/>
    <property type="match status" value="1"/>
</dbReference>
<dbReference type="RefSeq" id="WP_307633407.1">
    <property type="nucleotide sequence ID" value="NZ_JAPHEH010000001.1"/>
</dbReference>
<keyword evidence="10" id="KW-1185">Reference proteome</keyword>
<dbReference type="PANTHER" id="PTHR11142">
    <property type="entry name" value="PSEUDOURIDYLATE SYNTHASE"/>
    <property type="match status" value="1"/>
</dbReference>
<dbReference type="HAMAP" id="MF_00171">
    <property type="entry name" value="TruA"/>
    <property type="match status" value="1"/>
</dbReference>
<evidence type="ECO:0000313" key="9">
    <source>
        <dbReference type="EMBL" id="MDG4476440.1"/>
    </source>
</evidence>
<comment type="caution">
    <text evidence="4">Lacks conserved residue(s) required for the propagation of feature annotation.</text>
</comment>